<dbReference type="KEGG" id="dej:AWY79_06995"/>
<protein>
    <submittedName>
        <fullName evidence="2">Uncharacterized protein</fullName>
    </submittedName>
</protein>
<gene>
    <name evidence="1" type="ORF">AWY79_06995</name>
    <name evidence="2" type="ORF">EDC59_101267</name>
</gene>
<reference evidence="1 3" key="1">
    <citation type="journal article" date="2016" name="Front. Microbiol.">
        <title>Genome Sequence of the Piezophilic, Mesophilic Sulfate-Reducing Bacterium Desulfovibrio indicus J2T.</title>
        <authorList>
            <person name="Cao J."/>
            <person name="Maignien L."/>
            <person name="Shao Z."/>
            <person name="Alain K."/>
            <person name="Jebbar M."/>
        </authorList>
    </citation>
    <scope>NUCLEOTIDE SEQUENCE [LARGE SCALE GENOMIC DNA]</scope>
    <source>
        <strain evidence="1 3">J2</strain>
    </source>
</reference>
<sequence>MHNLRADILARFGSVHRFCRQHPFLNRSTVYMVLAGKYGGNTELQVQRIRDALNGKNNEKRIMETIKFTACGRCSVTGKCNRCDELFSAQAKAVADLFSS</sequence>
<proteinExistence type="predicted"/>
<dbReference type="EMBL" id="SOBK01000001">
    <property type="protein sequence ID" value="TDT91864.1"/>
    <property type="molecule type" value="Genomic_DNA"/>
</dbReference>
<organism evidence="2 4">
    <name type="scientific">Pseudodesulfovibrio indicus</name>
    <dbReference type="NCBI Taxonomy" id="1716143"/>
    <lineage>
        <taxon>Bacteria</taxon>
        <taxon>Pseudomonadati</taxon>
        <taxon>Thermodesulfobacteriota</taxon>
        <taxon>Desulfovibrionia</taxon>
        <taxon>Desulfovibrionales</taxon>
        <taxon>Desulfovibrionaceae</taxon>
    </lineage>
</organism>
<evidence type="ECO:0000313" key="1">
    <source>
        <dbReference type="EMBL" id="AMK10871.1"/>
    </source>
</evidence>
<accession>A0A126QLU3</accession>
<dbReference type="EMBL" id="CP014206">
    <property type="protein sequence ID" value="AMK10871.1"/>
    <property type="molecule type" value="Genomic_DNA"/>
</dbReference>
<name>A0A126QLU3_9BACT</name>
<keyword evidence="3" id="KW-1185">Reference proteome</keyword>
<dbReference type="RefSeq" id="WP_066801938.1">
    <property type="nucleotide sequence ID" value="NZ_SOBK01000001.1"/>
</dbReference>
<dbReference type="Proteomes" id="UP000295506">
    <property type="component" value="Unassembled WGS sequence"/>
</dbReference>
<dbReference type="AlphaFoldDB" id="A0A126QLU3"/>
<reference evidence="2 4" key="2">
    <citation type="submission" date="2019-03" db="EMBL/GenBank/DDBJ databases">
        <title>Genomic Encyclopedia of Type Strains, Phase IV (KMG-IV): sequencing the most valuable type-strain genomes for metagenomic binning, comparative biology and taxonomic classification.</title>
        <authorList>
            <person name="Goeker M."/>
        </authorList>
    </citation>
    <scope>NUCLEOTIDE SEQUENCE [LARGE SCALE GENOMIC DNA]</scope>
    <source>
        <strain evidence="2 4">DSM 101483</strain>
    </source>
</reference>
<evidence type="ECO:0000313" key="4">
    <source>
        <dbReference type="Proteomes" id="UP000295506"/>
    </source>
</evidence>
<evidence type="ECO:0000313" key="2">
    <source>
        <dbReference type="EMBL" id="TDT91864.1"/>
    </source>
</evidence>
<dbReference type="Proteomes" id="UP000055611">
    <property type="component" value="Chromosome"/>
</dbReference>
<dbReference type="OrthoDB" id="5459976at2"/>
<evidence type="ECO:0000313" key="3">
    <source>
        <dbReference type="Proteomes" id="UP000055611"/>
    </source>
</evidence>